<evidence type="ECO:0000313" key="2">
    <source>
        <dbReference type="Proteomes" id="UP000078541"/>
    </source>
</evidence>
<sequence>MGGDSPESAFPANHTIVDTAASITAAVVAAAATPGGSNLAWRSDLNDRPRFVFVAVYETGHPMPCYYKRLGYFHIARLDVV</sequence>
<dbReference type="EMBL" id="KQ981494">
    <property type="protein sequence ID" value="KYN40958.1"/>
    <property type="molecule type" value="Genomic_DNA"/>
</dbReference>
<organism evidence="1 2">
    <name type="scientific">Trachymyrmex septentrionalis</name>
    <dbReference type="NCBI Taxonomy" id="34720"/>
    <lineage>
        <taxon>Eukaryota</taxon>
        <taxon>Metazoa</taxon>
        <taxon>Ecdysozoa</taxon>
        <taxon>Arthropoda</taxon>
        <taxon>Hexapoda</taxon>
        <taxon>Insecta</taxon>
        <taxon>Pterygota</taxon>
        <taxon>Neoptera</taxon>
        <taxon>Endopterygota</taxon>
        <taxon>Hymenoptera</taxon>
        <taxon>Apocrita</taxon>
        <taxon>Aculeata</taxon>
        <taxon>Formicoidea</taxon>
        <taxon>Formicidae</taxon>
        <taxon>Myrmicinae</taxon>
        <taxon>Trachymyrmex</taxon>
    </lineage>
</organism>
<name>A0A151JYG2_9HYME</name>
<protein>
    <submittedName>
        <fullName evidence="1">Uncharacterized protein</fullName>
    </submittedName>
</protein>
<reference evidence="1 2" key="1">
    <citation type="submission" date="2016-03" db="EMBL/GenBank/DDBJ databases">
        <title>Trachymyrmex septentrionalis WGS genome.</title>
        <authorList>
            <person name="Nygaard S."/>
            <person name="Hu H."/>
            <person name="Boomsma J."/>
            <person name="Zhang G."/>
        </authorList>
    </citation>
    <scope>NUCLEOTIDE SEQUENCE [LARGE SCALE GENOMIC DNA]</scope>
    <source>
        <strain evidence="1">Tsep2-gDNA-1</strain>
        <tissue evidence="1">Whole body</tissue>
    </source>
</reference>
<proteinExistence type="predicted"/>
<dbReference type="Proteomes" id="UP000078541">
    <property type="component" value="Unassembled WGS sequence"/>
</dbReference>
<gene>
    <name evidence="1" type="ORF">ALC56_04654</name>
</gene>
<dbReference type="AlphaFoldDB" id="A0A151JYG2"/>
<accession>A0A151JYG2</accession>
<keyword evidence="2" id="KW-1185">Reference proteome</keyword>
<evidence type="ECO:0000313" key="1">
    <source>
        <dbReference type="EMBL" id="KYN40958.1"/>
    </source>
</evidence>